<dbReference type="Proteomes" id="UP000011657">
    <property type="component" value="Unassembled WGS sequence"/>
</dbReference>
<dbReference type="AlphaFoldDB" id="M0CJM1"/>
<reference evidence="1 2" key="1">
    <citation type="journal article" date="2014" name="PLoS Genet.">
        <title>Phylogenetically driven sequencing of extremely halophilic archaea reveals strategies for static and dynamic osmo-response.</title>
        <authorList>
            <person name="Becker E.A."/>
            <person name="Seitzer P.M."/>
            <person name="Tritt A."/>
            <person name="Larsen D."/>
            <person name="Krusor M."/>
            <person name="Yao A.I."/>
            <person name="Wu D."/>
            <person name="Madern D."/>
            <person name="Eisen J.A."/>
            <person name="Darling A.E."/>
            <person name="Facciotti M.T."/>
        </authorList>
    </citation>
    <scope>NUCLEOTIDE SEQUENCE [LARGE SCALE GENOMIC DNA]</scope>
    <source>
        <strain evidence="1 2">JCM 13891</strain>
    </source>
</reference>
<organism evidence="1 2">
    <name type="scientific">Haloterrigena salina JCM 13891</name>
    <dbReference type="NCBI Taxonomy" id="1227488"/>
    <lineage>
        <taxon>Archaea</taxon>
        <taxon>Methanobacteriati</taxon>
        <taxon>Methanobacteriota</taxon>
        <taxon>Stenosarchaea group</taxon>
        <taxon>Halobacteria</taxon>
        <taxon>Halobacteriales</taxon>
        <taxon>Natrialbaceae</taxon>
        <taxon>Haloterrigena</taxon>
    </lineage>
</organism>
<evidence type="ECO:0000313" key="2">
    <source>
        <dbReference type="Proteomes" id="UP000011657"/>
    </source>
</evidence>
<comment type="caution">
    <text evidence="1">The sequence shown here is derived from an EMBL/GenBank/DDBJ whole genome shotgun (WGS) entry which is preliminary data.</text>
</comment>
<dbReference type="PATRIC" id="fig|1227488.3.peg.811"/>
<sequence>MREGGTRLEILAAVASLEREQETPPRQKDITEQVSVTRGTVSKTCSALVDEGQLLLDDGEYRVNEEMLLLIYKEHLESYLIRDSANNGFADLVEARNELRIELKGELRQLVTDGDDGRRRMMIDILREVLVYALSFREIQTLRDYLFAVDHLVRTLAAHITTSQNFDGTDVAHSDGIRLLLLIAVTLDRGYAMLARLRAAHDELEDHLPGAPPEEQMIDYLTTQ</sequence>
<dbReference type="eggNOG" id="ENOG502N5I3">
    <property type="taxonomic scope" value="Archaea"/>
</dbReference>
<gene>
    <name evidence="1" type="ORF">C477_04094</name>
</gene>
<evidence type="ECO:0000313" key="1">
    <source>
        <dbReference type="EMBL" id="ELZ22547.1"/>
    </source>
</evidence>
<keyword evidence="2" id="KW-1185">Reference proteome</keyword>
<protein>
    <submittedName>
        <fullName evidence="1">Uncharacterized protein</fullName>
    </submittedName>
</protein>
<dbReference type="STRING" id="1227488.C477_04094"/>
<name>M0CJM1_9EURY</name>
<proteinExistence type="predicted"/>
<accession>M0CJM1</accession>
<dbReference type="EMBL" id="AOIS01000014">
    <property type="protein sequence ID" value="ELZ22547.1"/>
    <property type="molecule type" value="Genomic_DNA"/>
</dbReference>